<accession>A0ABT9DD00</accession>
<sequence length="209" mass="23364">MFSIKRIVSRIFQRCSKKTCKKIPLGISNRHVHLSQKTLDILFGVKNYKLTLLKVLKQVGEFAAQEKIDIISSEGIVLKDVRVVGPVRPFDQVEISQNDNIKLKFKAPLRESGDIKNSSGATLLGPKGQVKISEGVIIASRHIHFSPEEAEEFGVVDKQIVSVKVNGIKSGILQQVMCRVHKNFRLELHLDTDDANAFLLQNGDLLDLI</sequence>
<dbReference type="Proteomes" id="UP001172036">
    <property type="component" value="Unassembled WGS sequence"/>
</dbReference>
<keyword evidence="14" id="KW-1185">Reference proteome</keyword>
<keyword evidence="7" id="KW-0862">Zinc</keyword>
<dbReference type="GO" id="GO:0016746">
    <property type="term" value="F:acyltransferase activity"/>
    <property type="evidence" value="ECO:0007669"/>
    <property type="project" value="UniProtKB-KW"/>
</dbReference>
<dbReference type="EMBL" id="JAOSID010000002">
    <property type="protein sequence ID" value="MDO8167986.1"/>
    <property type="molecule type" value="Genomic_DNA"/>
</dbReference>
<evidence type="ECO:0000256" key="10">
    <source>
        <dbReference type="ARBA" id="ARBA00030939"/>
    </source>
</evidence>
<evidence type="ECO:0000256" key="9">
    <source>
        <dbReference type="ARBA" id="ARBA00030044"/>
    </source>
</evidence>
<organism evidence="13 14">
    <name type="scientific">Candidatus Phytoplasma melaleucae</name>
    <dbReference type="NCBI Taxonomy" id="2982630"/>
    <lineage>
        <taxon>Bacteria</taxon>
        <taxon>Bacillati</taxon>
        <taxon>Mycoplasmatota</taxon>
        <taxon>Mollicutes</taxon>
        <taxon>Acholeplasmatales</taxon>
        <taxon>Acholeplasmataceae</taxon>
        <taxon>Candidatus Phytoplasma</taxon>
    </lineage>
</organism>
<evidence type="ECO:0000256" key="5">
    <source>
        <dbReference type="ARBA" id="ARBA00022679"/>
    </source>
</evidence>
<keyword evidence="8 13" id="KW-0012">Acyltransferase</keyword>
<evidence type="ECO:0000256" key="1">
    <source>
        <dbReference type="ARBA" id="ARBA00001947"/>
    </source>
</evidence>
<evidence type="ECO:0000256" key="6">
    <source>
        <dbReference type="ARBA" id="ARBA00022723"/>
    </source>
</evidence>
<evidence type="ECO:0000256" key="3">
    <source>
        <dbReference type="ARBA" id="ARBA00012206"/>
    </source>
</evidence>
<dbReference type="RefSeq" id="WP_304515190.1">
    <property type="nucleotide sequence ID" value="NZ_JAOSID010000002.1"/>
</dbReference>
<evidence type="ECO:0000256" key="7">
    <source>
        <dbReference type="ARBA" id="ARBA00022833"/>
    </source>
</evidence>
<dbReference type="PANTHER" id="PTHR39453:SF1">
    <property type="entry name" value="PHOSPHATE PROPANOYLTRANSFERASE"/>
    <property type="match status" value="1"/>
</dbReference>
<comment type="cofactor">
    <cofactor evidence="1">
        <name>Zn(2+)</name>
        <dbReference type="ChEBI" id="CHEBI:29105"/>
    </cofactor>
</comment>
<comment type="similarity">
    <text evidence="2">Belongs to the PduL family.</text>
</comment>
<name>A0ABT9DD00_9MOLU</name>
<dbReference type="PANTHER" id="PTHR39453">
    <property type="entry name" value="PHOSPHATE PROPANOYLTRANSFERASE"/>
    <property type="match status" value="1"/>
</dbReference>
<comment type="catalytic activity">
    <reaction evidence="12">
        <text>propanoyl-CoA + phosphate = propanoyl phosphate + CoA</text>
        <dbReference type="Rhea" id="RHEA:28046"/>
        <dbReference type="ChEBI" id="CHEBI:43474"/>
        <dbReference type="ChEBI" id="CHEBI:57287"/>
        <dbReference type="ChEBI" id="CHEBI:57392"/>
        <dbReference type="ChEBI" id="CHEBI:58933"/>
        <dbReference type="EC" id="2.3.1.222"/>
    </reaction>
</comment>
<gene>
    <name evidence="13" type="primary">pduL</name>
    <name evidence="13" type="ORF">OC680_00615</name>
</gene>
<evidence type="ECO:0000256" key="8">
    <source>
        <dbReference type="ARBA" id="ARBA00023315"/>
    </source>
</evidence>
<evidence type="ECO:0000313" key="13">
    <source>
        <dbReference type="EMBL" id="MDO8167986.1"/>
    </source>
</evidence>
<dbReference type="Pfam" id="PF06130">
    <property type="entry name" value="PTAC"/>
    <property type="match status" value="1"/>
</dbReference>
<dbReference type="NCBIfam" id="NF011652">
    <property type="entry name" value="PRK15070.1"/>
    <property type="match status" value="1"/>
</dbReference>
<evidence type="ECO:0000256" key="12">
    <source>
        <dbReference type="ARBA" id="ARBA00047589"/>
    </source>
</evidence>
<protein>
    <recommendedName>
        <fullName evidence="4">Phosphate propanoyltransferase</fullName>
        <ecNumber evidence="3">2.3.1.222</ecNumber>
    </recommendedName>
    <alternativeName>
        <fullName evidence="10">Phosphate acyltransferase PduL</fullName>
    </alternativeName>
    <alternativeName>
        <fullName evidence="9">Phosphotransacylase PduL</fullName>
    </alternativeName>
    <alternativeName>
        <fullName evidence="11">Propanediol utilization protein PduL</fullName>
    </alternativeName>
</protein>
<keyword evidence="6" id="KW-0479">Metal-binding</keyword>
<reference evidence="13 14" key="1">
    <citation type="journal article" date="2023" name="Int. J. Syst. Evol. Microbiol.">
        <title>The observation of taxonomic boundaries for the 16SrII and 16SrXXV phytoplasmas using genome-based delimitation.</title>
        <authorList>
            <person name="Rodrigues Jardim B."/>
            <person name="Tran-Nguyen L.T.T."/>
            <person name="Gambley C."/>
            <person name="Al-Sadi A.M."/>
            <person name="Al-Subhi A.M."/>
            <person name="Foissac X."/>
            <person name="Salar P."/>
            <person name="Cai H."/>
            <person name="Yang J.Y."/>
            <person name="Davis R."/>
            <person name="Jones L."/>
            <person name="Rodoni B."/>
            <person name="Constable F.E."/>
        </authorList>
    </citation>
    <scope>NUCLEOTIDE SEQUENCE [LARGE SCALE GENOMIC DNA]</scope>
    <source>
        <strain evidence="13">BAWM-155c</strain>
    </source>
</reference>
<evidence type="ECO:0000256" key="2">
    <source>
        <dbReference type="ARBA" id="ARBA00007342"/>
    </source>
</evidence>
<evidence type="ECO:0000256" key="11">
    <source>
        <dbReference type="ARBA" id="ARBA00033077"/>
    </source>
</evidence>
<evidence type="ECO:0000313" key="14">
    <source>
        <dbReference type="Proteomes" id="UP001172036"/>
    </source>
</evidence>
<keyword evidence="5 13" id="KW-0808">Transferase</keyword>
<proteinExistence type="inferred from homology"/>
<dbReference type="EC" id="2.3.1.222" evidence="3"/>
<evidence type="ECO:0000256" key="4">
    <source>
        <dbReference type="ARBA" id="ARBA00020837"/>
    </source>
</evidence>
<dbReference type="InterPro" id="IPR008300">
    <property type="entry name" value="PTAC"/>
</dbReference>
<comment type="caution">
    <text evidence="13">The sequence shown here is derived from an EMBL/GenBank/DDBJ whole genome shotgun (WGS) entry which is preliminary data.</text>
</comment>